<dbReference type="GO" id="GO:0035336">
    <property type="term" value="P:long-chain fatty-acyl-CoA metabolic process"/>
    <property type="evidence" value="ECO:0007669"/>
    <property type="project" value="TreeGrafter"/>
</dbReference>
<organism evidence="3 4">
    <name type="scientific">Lutzomyia longipalpis</name>
    <name type="common">Sand fly</name>
    <dbReference type="NCBI Taxonomy" id="7200"/>
    <lineage>
        <taxon>Eukaryota</taxon>
        <taxon>Metazoa</taxon>
        <taxon>Ecdysozoa</taxon>
        <taxon>Arthropoda</taxon>
        <taxon>Hexapoda</taxon>
        <taxon>Insecta</taxon>
        <taxon>Pterygota</taxon>
        <taxon>Neoptera</taxon>
        <taxon>Endopterygota</taxon>
        <taxon>Diptera</taxon>
        <taxon>Nematocera</taxon>
        <taxon>Psychodoidea</taxon>
        <taxon>Psychodidae</taxon>
        <taxon>Lutzomyia</taxon>
        <taxon>Lutzomyia</taxon>
    </lineage>
</organism>
<dbReference type="InterPro" id="IPR026055">
    <property type="entry name" value="FAR"/>
</dbReference>
<comment type="catalytic activity">
    <reaction evidence="1">
        <text>a long-chain fatty acyl-CoA + 2 NADPH + 2 H(+) = a long-chain primary fatty alcohol + 2 NADP(+) + CoA</text>
        <dbReference type="Rhea" id="RHEA:52716"/>
        <dbReference type="ChEBI" id="CHEBI:15378"/>
        <dbReference type="ChEBI" id="CHEBI:57287"/>
        <dbReference type="ChEBI" id="CHEBI:57783"/>
        <dbReference type="ChEBI" id="CHEBI:58349"/>
        <dbReference type="ChEBI" id="CHEBI:77396"/>
        <dbReference type="ChEBI" id="CHEBI:83139"/>
        <dbReference type="EC" id="1.2.1.84"/>
    </reaction>
</comment>
<sequence length="186" mass="22267">MNQLISHRNRQHYSLDFEMEHINWDEYFRHYIPGIRKFHFREDPGNVRKARVHYKHLYVLHKLSKISFWSLILYLLVKQFSHPLPGWMDNLNGPGIIVVGSVRGFIHCIYGDKLQKANIMPADYCINAMVVAAWDTHRRYRNRMVQQIELPVYNFIYEKNNLSWEKYMHLASKGLHEPLDKALCIV</sequence>
<proteinExistence type="inferred from homology"/>
<dbReference type="VEuPathDB" id="VectorBase:LLONM1_007201"/>
<evidence type="ECO:0000259" key="2">
    <source>
        <dbReference type="Pfam" id="PF07993"/>
    </source>
</evidence>
<protein>
    <recommendedName>
        <fullName evidence="1">Fatty acyl-CoA reductase</fullName>
        <ecNumber evidence="1">1.2.1.84</ecNumber>
    </recommendedName>
</protein>
<dbReference type="AlphaFoldDB" id="A0A1B0CB75"/>
<keyword evidence="1" id="KW-0560">Oxidoreductase</keyword>
<comment type="function">
    <text evidence="1">Catalyzes the reduction of fatty acyl-CoA to fatty alcohols.</text>
</comment>
<dbReference type="Proteomes" id="UP000092461">
    <property type="component" value="Unassembled WGS sequence"/>
</dbReference>
<dbReference type="EMBL" id="AJWK01004871">
    <property type="status" value="NOT_ANNOTATED_CDS"/>
    <property type="molecule type" value="Genomic_DNA"/>
</dbReference>
<dbReference type="EC" id="1.2.1.84" evidence="1"/>
<name>A0A1B0CB75_LUTLO</name>
<evidence type="ECO:0000256" key="1">
    <source>
        <dbReference type="RuleBase" id="RU363097"/>
    </source>
</evidence>
<keyword evidence="1" id="KW-0444">Lipid biosynthesis</keyword>
<reference evidence="3" key="1">
    <citation type="submission" date="2020-05" db="UniProtKB">
        <authorList>
            <consortium name="EnsemblMetazoa"/>
        </authorList>
    </citation>
    <scope>IDENTIFICATION</scope>
    <source>
        <strain evidence="3">Jacobina</strain>
    </source>
</reference>
<dbReference type="EnsemblMetazoa" id="LLOJ001374-RA">
    <property type="protein sequence ID" value="LLOJ001374-PA"/>
    <property type="gene ID" value="LLOJ001374"/>
</dbReference>
<feature type="domain" description="Thioester reductase (TE)" evidence="2">
    <location>
        <begin position="79"/>
        <end position="129"/>
    </location>
</feature>
<dbReference type="InterPro" id="IPR013120">
    <property type="entry name" value="FAR_NAD-bd"/>
</dbReference>
<dbReference type="Pfam" id="PF07993">
    <property type="entry name" value="NAD_binding_4"/>
    <property type="match status" value="1"/>
</dbReference>
<dbReference type="PANTHER" id="PTHR11011">
    <property type="entry name" value="MALE STERILITY PROTEIN 2-RELATED"/>
    <property type="match status" value="1"/>
</dbReference>
<keyword evidence="4" id="KW-1185">Reference proteome</keyword>
<dbReference type="GO" id="GO:0102965">
    <property type="term" value="F:alcohol-forming long-chain fatty acyl-CoA reductase activity"/>
    <property type="evidence" value="ECO:0007669"/>
    <property type="project" value="UniProtKB-EC"/>
</dbReference>
<dbReference type="EMBL" id="AJWK01004870">
    <property type="status" value="NOT_ANNOTATED_CDS"/>
    <property type="molecule type" value="Genomic_DNA"/>
</dbReference>
<keyword evidence="1" id="KW-0521">NADP</keyword>
<dbReference type="GO" id="GO:0080019">
    <property type="term" value="F:alcohol-forming very long-chain fatty acyl-CoA reductase activity"/>
    <property type="evidence" value="ECO:0007669"/>
    <property type="project" value="InterPro"/>
</dbReference>
<comment type="similarity">
    <text evidence="1">Belongs to the fatty acyl-CoA reductase family.</text>
</comment>
<dbReference type="PANTHER" id="PTHR11011:SF81">
    <property type="entry name" value="FATTY ACYL-COA REDUCTASE"/>
    <property type="match status" value="1"/>
</dbReference>
<evidence type="ECO:0000313" key="4">
    <source>
        <dbReference type="Proteomes" id="UP000092461"/>
    </source>
</evidence>
<evidence type="ECO:0000313" key="3">
    <source>
        <dbReference type="EnsemblMetazoa" id="LLOJ001374-PA"/>
    </source>
</evidence>
<dbReference type="GO" id="GO:0005777">
    <property type="term" value="C:peroxisome"/>
    <property type="evidence" value="ECO:0007669"/>
    <property type="project" value="TreeGrafter"/>
</dbReference>
<keyword evidence="1" id="KW-0443">Lipid metabolism</keyword>
<accession>A0A1B0CB75</accession>
<dbReference type="VEuPathDB" id="VectorBase:LLOJ001374"/>